<feature type="signal peptide" evidence="9">
    <location>
        <begin position="1"/>
        <end position="21"/>
    </location>
</feature>
<dbReference type="InParanoid" id="A0A1Y1ZDV0"/>
<evidence type="ECO:0000256" key="9">
    <source>
        <dbReference type="SAM" id="SignalP"/>
    </source>
</evidence>
<evidence type="ECO:0000256" key="2">
    <source>
        <dbReference type="ARBA" id="ARBA00022692"/>
    </source>
</evidence>
<evidence type="ECO:0000256" key="1">
    <source>
        <dbReference type="ARBA" id="ARBA00004167"/>
    </source>
</evidence>
<feature type="region of interest" description="Disordered" evidence="7">
    <location>
        <begin position="147"/>
        <end position="168"/>
    </location>
</feature>
<reference evidence="11 12" key="1">
    <citation type="submission" date="2016-07" db="EMBL/GenBank/DDBJ databases">
        <title>Pervasive Adenine N6-methylation of Active Genes in Fungi.</title>
        <authorList>
            <consortium name="DOE Joint Genome Institute"/>
            <person name="Mondo S.J."/>
            <person name="Dannebaum R.O."/>
            <person name="Kuo R.C."/>
            <person name="Labutti K."/>
            <person name="Haridas S."/>
            <person name="Kuo A."/>
            <person name="Salamov A."/>
            <person name="Ahrendt S.R."/>
            <person name="Lipzen A."/>
            <person name="Sullivan W."/>
            <person name="Andreopoulos W.B."/>
            <person name="Clum A."/>
            <person name="Lindquist E."/>
            <person name="Daum C."/>
            <person name="Ramamoorthy G.K."/>
            <person name="Gryganskyi A."/>
            <person name="Culley D."/>
            <person name="Magnuson J.K."/>
            <person name="James T.Y."/>
            <person name="O'Malley M.A."/>
            <person name="Stajich J.E."/>
            <person name="Spatafora J.W."/>
            <person name="Visel A."/>
            <person name="Grigoriev I.V."/>
        </authorList>
    </citation>
    <scope>NUCLEOTIDE SEQUENCE [LARGE SCALE GENOMIC DNA]</scope>
    <source>
        <strain evidence="11 12">CBS 931.73</strain>
    </source>
</reference>
<dbReference type="PROSITE" id="PS51212">
    <property type="entry name" value="WSC"/>
    <property type="match status" value="1"/>
</dbReference>
<evidence type="ECO:0000256" key="8">
    <source>
        <dbReference type="SAM" id="Phobius"/>
    </source>
</evidence>
<name>A0A1Y1ZDV0_9FUNG</name>
<keyword evidence="4 8" id="KW-1133">Transmembrane helix</keyword>
<accession>A0A1Y1ZDV0</accession>
<dbReference type="PANTHER" id="PTHR24269:SF16">
    <property type="entry name" value="PROTEIN SLG1"/>
    <property type="match status" value="1"/>
</dbReference>
<dbReference type="InterPro" id="IPR002889">
    <property type="entry name" value="WSC_carb-bd"/>
</dbReference>
<keyword evidence="12" id="KW-1185">Reference proteome</keyword>
<sequence>MLQFKAPLIILYILYPKLTQGSVYVGCYEDADDVPLLNDLSATDLPNPFVDLSQSNELCADFCQVHQFVYSGTHDGKFCYCSNTIPPRTNKAFEYRCQTPCVGSEEEVCGGSEFTSVYAVGSNHPDTGHTPQNTIKTNELTEEAEVRNQLSSSRLNASTWASRPEGGNGPISNNIGGIPASAGSLIDNTGLMAAVFTLAGVVFIGSAILAFILYNRKRLTLEPEYPCSVSSETWEHRRSSISLVDHVDYTMKLRVTNPDC</sequence>
<dbReference type="SMART" id="SM00321">
    <property type="entry name" value="WSC"/>
    <property type="match status" value="1"/>
</dbReference>
<keyword evidence="3 9" id="KW-0732">Signal</keyword>
<dbReference type="Proteomes" id="UP000193498">
    <property type="component" value="Unassembled WGS sequence"/>
</dbReference>
<protein>
    <recommendedName>
        <fullName evidence="10">WSC domain-containing protein</fullName>
    </recommendedName>
</protein>
<dbReference type="InterPro" id="IPR051836">
    <property type="entry name" value="Kremen_rcpt"/>
</dbReference>
<dbReference type="GO" id="GO:0005886">
    <property type="term" value="C:plasma membrane"/>
    <property type="evidence" value="ECO:0007669"/>
    <property type="project" value="TreeGrafter"/>
</dbReference>
<dbReference type="PANTHER" id="PTHR24269">
    <property type="entry name" value="KREMEN PROTEIN"/>
    <property type="match status" value="1"/>
</dbReference>
<evidence type="ECO:0000256" key="7">
    <source>
        <dbReference type="SAM" id="MobiDB-lite"/>
    </source>
</evidence>
<proteinExistence type="predicted"/>
<evidence type="ECO:0000313" key="12">
    <source>
        <dbReference type="Proteomes" id="UP000193498"/>
    </source>
</evidence>
<dbReference type="STRING" id="1314790.A0A1Y1ZDV0"/>
<gene>
    <name evidence="11" type="ORF">K493DRAFT_403537</name>
</gene>
<dbReference type="Pfam" id="PF01822">
    <property type="entry name" value="WSC"/>
    <property type="match status" value="1"/>
</dbReference>
<keyword evidence="5 8" id="KW-0472">Membrane</keyword>
<feature type="chain" id="PRO_5012124061" description="WSC domain-containing protein" evidence="9">
    <location>
        <begin position="22"/>
        <end position="260"/>
    </location>
</feature>
<dbReference type="AlphaFoldDB" id="A0A1Y1ZDV0"/>
<comment type="subcellular location">
    <subcellularLocation>
        <location evidence="1">Membrane</location>
        <topology evidence="1">Single-pass membrane protein</topology>
    </subcellularLocation>
</comment>
<dbReference type="EMBL" id="MCFE01000004">
    <property type="protein sequence ID" value="ORY07975.1"/>
    <property type="molecule type" value="Genomic_DNA"/>
</dbReference>
<evidence type="ECO:0000256" key="6">
    <source>
        <dbReference type="ARBA" id="ARBA00023180"/>
    </source>
</evidence>
<organism evidence="11 12">
    <name type="scientific">Basidiobolus meristosporus CBS 931.73</name>
    <dbReference type="NCBI Taxonomy" id="1314790"/>
    <lineage>
        <taxon>Eukaryota</taxon>
        <taxon>Fungi</taxon>
        <taxon>Fungi incertae sedis</taxon>
        <taxon>Zoopagomycota</taxon>
        <taxon>Entomophthoromycotina</taxon>
        <taxon>Basidiobolomycetes</taxon>
        <taxon>Basidiobolales</taxon>
        <taxon>Basidiobolaceae</taxon>
        <taxon>Basidiobolus</taxon>
    </lineage>
</organism>
<keyword evidence="2 8" id="KW-0812">Transmembrane</keyword>
<dbReference type="OrthoDB" id="2019572at2759"/>
<comment type="caution">
    <text evidence="11">The sequence shown here is derived from an EMBL/GenBank/DDBJ whole genome shotgun (WGS) entry which is preliminary data.</text>
</comment>
<evidence type="ECO:0000259" key="10">
    <source>
        <dbReference type="PROSITE" id="PS51212"/>
    </source>
</evidence>
<keyword evidence="6" id="KW-0325">Glycoprotein</keyword>
<evidence type="ECO:0000256" key="5">
    <source>
        <dbReference type="ARBA" id="ARBA00023136"/>
    </source>
</evidence>
<feature type="transmembrane region" description="Helical" evidence="8">
    <location>
        <begin position="191"/>
        <end position="214"/>
    </location>
</feature>
<feature type="compositionally biased region" description="Polar residues" evidence="7">
    <location>
        <begin position="148"/>
        <end position="161"/>
    </location>
</feature>
<evidence type="ECO:0000256" key="4">
    <source>
        <dbReference type="ARBA" id="ARBA00022989"/>
    </source>
</evidence>
<evidence type="ECO:0000256" key="3">
    <source>
        <dbReference type="ARBA" id="ARBA00022729"/>
    </source>
</evidence>
<feature type="domain" description="WSC" evidence="10">
    <location>
        <begin position="21"/>
        <end position="121"/>
    </location>
</feature>
<evidence type="ECO:0000313" key="11">
    <source>
        <dbReference type="EMBL" id="ORY07975.1"/>
    </source>
</evidence>